<dbReference type="InterPro" id="IPR016181">
    <property type="entry name" value="Acyl_CoA_acyltransferase"/>
</dbReference>
<dbReference type="RefSeq" id="WP_073022477.1">
    <property type="nucleotide sequence ID" value="NZ_FQXU01000017.1"/>
</dbReference>
<dbReference type="PANTHER" id="PTHR43792:SF1">
    <property type="entry name" value="N-ACETYLTRANSFERASE DOMAIN-CONTAINING PROTEIN"/>
    <property type="match status" value="1"/>
</dbReference>
<organism evidence="2 3">
    <name type="scientific">Clostridium intestinale DSM 6191</name>
    <dbReference type="NCBI Taxonomy" id="1121320"/>
    <lineage>
        <taxon>Bacteria</taxon>
        <taxon>Bacillati</taxon>
        <taxon>Bacillota</taxon>
        <taxon>Clostridia</taxon>
        <taxon>Eubacteriales</taxon>
        <taxon>Clostridiaceae</taxon>
        <taxon>Clostridium</taxon>
    </lineage>
</organism>
<evidence type="ECO:0000313" key="2">
    <source>
        <dbReference type="EMBL" id="SHI66068.1"/>
    </source>
</evidence>
<proteinExistence type="predicted"/>
<sequence>MNIKEIDILTERLELRGIKPLDAKAIFKYRSDPKVSKFQTWQPKELREVEEFILEKTAKIPNIPDTWYQLGIIIRESNEFIGDIGIHFCDEENLQVEIGYTLSEKHQGKGYATEAVKGVIDYLFNTLNKHRITASVDPRNTKSVALLERLKMRKEAHFKKSFWFNNEWTDDVVYAILKEEWE</sequence>
<gene>
    <name evidence="2" type="ORF">SAMN02745941_04155</name>
</gene>
<dbReference type="Gene3D" id="3.40.630.30">
    <property type="match status" value="1"/>
</dbReference>
<dbReference type="PANTHER" id="PTHR43792">
    <property type="entry name" value="GNAT FAMILY, PUTATIVE (AFU_ORTHOLOGUE AFUA_3G00765)-RELATED-RELATED"/>
    <property type="match status" value="1"/>
</dbReference>
<keyword evidence="2" id="KW-0808">Transferase</keyword>
<dbReference type="InterPro" id="IPR000182">
    <property type="entry name" value="GNAT_dom"/>
</dbReference>
<accession>A0A1M6CZB7</accession>
<dbReference type="GO" id="GO:0016747">
    <property type="term" value="F:acyltransferase activity, transferring groups other than amino-acyl groups"/>
    <property type="evidence" value="ECO:0007669"/>
    <property type="project" value="InterPro"/>
</dbReference>
<evidence type="ECO:0000313" key="3">
    <source>
        <dbReference type="Proteomes" id="UP000184241"/>
    </source>
</evidence>
<dbReference type="InterPro" id="IPR051531">
    <property type="entry name" value="N-acetyltransferase"/>
</dbReference>
<dbReference type="Pfam" id="PF13302">
    <property type="entry name" value="Acetyltransf_3"/>
    <property type="match status" value="1"/>
</dbReference>
<dbReference type="PROSITE" id="PS51186">
    <property type="entry name" value="GNAT"/>
    <property type="match status" value="1"/>
</dbReference>
<dbReference type="Proteomes" id="UP000184241">
    <property type="component" value="Unassembled WGS sequence"/>
</dbReference>
<evidence type="ECO:0000259" key="1">
    <source>
        <dbReference type="PROSITE" id="PS51186"/>
    </source>
</evidence>
<dbReference type="AlphaFoldDB" id="A0A1M6CZB7"/>
<protein>
    <submittedName>
        <fullName evidence="2">Protein N-acetyltransferase, RimJ/RimL family</fullName>
    </submittedName>
</protein>
<dbReference type="EMBL" id="FQXU01000017">
    <property type="protein sequence ID" value="SHI66068.1"/>
    <property type="molecule type" value="Genomic_DNA"/>
</dbReference>
<reference evidence="2 3" key="1">
    <citation type="submission" date="2016-11" db="EMBL/GenBank/DDBJ databases">
        <authorList>
            <person name="Jaros S."/>
            <person name="Januszkiewicz K."/>
            <person name="Wedrychowicz H."/>
        </authorList>
    </citation>
    <scope>NUCLEOTIDE SEQUENCE [LARGE SCALE GENOMIC DNA]</scope>
    <source>
        <strain evidence="2 3">DSM 6191</strain>
    </source>
</reference>
<name>A0A1M6CZB7_9CLOT</name>
<dbReference type="CDD" id="cd04301">
    <property type="entry name" value="NAT_SF"/>
    <property type="match status" value="1"/>
</dbReference>
<feature type="domain" description="N-acetyltransferase" evidence="1">
    <location>
        <begin position="13"/>
        <end position="179"/>
    </location>
</feature>
<dbReference type="SUPFAM" id="SSF55729">
    <property type="entry name" value="Acyl-CoA N-acyltransferases (Nat)"/>
    <property type="match status" value="1"/>
</dbReference>